<dbReference type="InterPro" id="IPR007793">
    <property type="entry name" value="DivIVA_fam"/>
</dbReference>
<gene>
    <name evidence="8" type="primary">divIVA</name>
    <name evidence="8" type="ORF">ASN18_1664</name>
</gene>
<dbReference type="PANTHER" id="PTHR35794">
    <property type="entry name" value="CELL DIVISION PROTEIN DIVIVA"/>
    <property type="match status" value="1"/>
</dbReference>
<dbReference type="RefSeq" id="WP_085052283.1">
    <property type="nucleotide sequence ID" value="NZ_LNQR01000059.1"/>
</dbReference>
<comment type="similarity">
    <text evidence="2">Belongs to the DivIVA family.</text>
</comment>
<comment type="caution">
    <text evidence="8">The sequence shown here is derived from an EMBL/GenBank/DDBJ whole genome shotgun (WGS) entry which is preliminary data.</text>
</comment>
<sequence length="174" mass="21014">MRITPLDIQQKQFPVKFRGFDVEEVYAFLEILREEMEELLRENTSLKEQIHIIEGQLKEHKNMETTLRETLITAQQMIEAYKTNARKEAELITRESELRADEIIKKAQERVVKIHEDIVDLRGIRRHFKEEIKRLIEKLLREIEFDKEREGDDVWEDNRRDDRRVGADNTIERV</sequence>
<dbReference type="Gene3D" id="6.10.250.660">
    <property type="match status" value="1"/>
</dbReference>
<feature type="coiled-coil region" evidence="7">
    <location>
        <begin position="22"/>
        <end position="63"/>
    </location>
</feature>
<evidence type="ECO:0000256" key="7">
    <source>
        <dbReference type="SAM" id="Coils"/>
    </source>
</evidence>
<keyword evidence="5 7" id="KW-0175">Coiled coil</keyword>
<evidence type="ECO:0000256" key="5">
    <source>
        <dbReference type="ARBA" id="ARBA00023054"/>
    </source>
</evidence>
<accession>A0ABR5SGQ7</accession>
<evidence type="ECO:0000256" key="4">
    <source>
        <dbReference type="ARBA" id="ARBA00022618"/>
    </source>
</evidence>
<dbReference type="Proteomes" id="UP000060487">
    <property type="component" value="Unassembled WGS sequence"/>
</dbReference>
<keyword evidence="6" id="KW-0131">Cell cycle</keyword>
<evidence type="ECO:0000256" key="1">
    <source>
        <dbReference type="ARBA" id="ARBA00004496"/>
    </source>
</evidence>
<keyword evidence="4 8" id="KW-0132">Cell division</keyword>
<evidence type="ECO:0000256" key="3">
    <source>
        <dbReference type="ARBA" id="ARBA00022490"/>
    </source>
</evidence>
<evidence type="ECO:0000256" key="6">
    <source>
        <dbReference type="ARBA" id="ARBA00023306"/>
    </source>
</evidence>
<dbReference type="GO" id="GO:0051301">
    <property type="term" value="P:cell division"/>
    <property type="evidence" value="ECO:0007669"/>
    <property type="project" value="UniProtKB-KW"/>
</dbReference>
<evidence type="ECO:0000256" key="2">
    <source>
        <dbReference type="ARBA" id="ARBA00009008"/>
    </source>
</evidence>
<dbReference type="InterPro" id="IPR019933">
    <property type="entry name" value="DivIVA_domain"/>
</dbReference>
<dbReference type="NCBIfam" id="TIGR03544">
    <property type="entry name" value="DivI1A_domain"/>
    <property type="match status" value="1"/>
</dbReference>
<evidence type="ECO:0000313" key="8">
    <source>
        <dbReference type="EMBL" id="KWT85771.1"/>
    </source>
</evidence>
<organism evidence="8 9">
    <name type="scientific">Candidatus Magnetominusculus xianensis</name>
    <dbReference type="NCBI Taxonomy" id="1748249"/>
    <lineage>
        <taxon>Bacteria</taxon>
        <taxon>Pseudomonadati</taxon>
        <taxon>Nitrospirota</taxon>
        <taxon>Nitrospiria</taxon>
        <taxon>Nitrospirales</taxon>
        <taxon>Nitrospiraceae</taxon>
        <taxon>Candidatus Magnetominusculus</taxon>
    </lineage>
</organism>
<name>A0ABR5SGQ7_9BACT</name>
<comment type="subcellular location">
    <subcellularLocation>
        <location evidence="1">Cytoplasm</location>
    </subcellularLocation>
</comment>
<reference evidence="8 9" key="1">
    <citation type="submission" date="2015-11" db="EMBL/GenBank/DDBJ databases">
        <authorList>
            <person name="Lin W."/>
        </authorList>
    </citation>
    <scope>NUCLEOTIDE SEQUENCE [LARGE SCALE GENOMIC DNA]</scope>
    <source>
        <strain evidence="8 9">HCH-1</strain>
    </source>
</reference>
<dbReference type="Pfam" id="PF05103">
    <property type="entry name" value="DivIVA"/>
    <property type="match status" value="1"/>
</dbReference>
<dbReference type="EMBL" id="LNQR01000059">
    <property type="protein sequence ID" value="KWT85771.1"/>
    <property type="molecule type" value="Genomic_DNA"/>
</dbReference>
<dbReference type="PANTHER" id="PTHR35794:SF2">
    <property type="entry name" value="CELL DIVISION PROTEIN DIVIVA"/>
    <property type="match status" value="1"/>
</dbReference>
<evidence type="ECO:0000313" key="9">
    <source>
        <dbReference type="Proteomes" id="UP000060487"/>
    </source>
</evidence>
<keyword evidence="3" id="KW-0963">Cytoplasm</keyword>
<protein>
    <submittedName>
        <fullName evidence="8">Cell division protein DivIVA</fullName>
    </submittedName>
</protein>
<keyword evidence="9" id="KW-1185">Reference proteome</keyword>
<proteinExistence type="inferred from homology"/>